<dbReference type="AlphaFoldDB" id="A0A4Z2HQB9"/>
<evidence type="ECO:0000313" key="1">
    <source>
        <dbReference type="EMBL" id="TNN67213.1"/>
    </source>
</evidence>
<dbReference type="EMBL" id="SRLO01000207">
    <property type="protein sequence ID" value="TNN67213.1"/>
    <property type="molecule type" value="Genomic_DNA"/>
</dbReference>
<reference evidence="1 2" key="1">
    <citation type="submission" date="2019-03" db="EMBL/GenBank/DDBJ databases">
        <title>First draft genome of Liparis tanakae, snailfish: a comprehensive survey of snailfish specific genes.</title>
        <authorList>
            <person name="Kim W."/>
            <person name="Song I."/>
            <person name="Jeong J.-H."/>
            <person name="Kim D."/>
            <person name="Kim S."/>
            <person name="Ryu S."/>
            <person name="Song J.Y."/>
            <person name="Lee S.K."/>
        </authorList>
    </citation>
    <scope>NUCLEOTIDE SEQUENCE [LARGE SCALE GENOMIC DNA]</scope>
    <source>
        <tissue evidence="1">Muscle</tissue>
    </source>
</reference>
<sequence>MWLRLKEVGGSRSGEAFGVKRLIFEDGSSNLVDKAALNDFFWGDSVMGVVTAGFNDFLFVDLLVVSLHPDSELFLKTFHFFDRFTGKLHILCHESHKSSVAGSEIHELRN</sequence>
<protein>
    <submittedName>
        <fullName evidence="1">Uncharacterized protein</fullName>
    </submittedName>
</protein>
<evidence type="ECO:0000313" key="2">
    <source>
        <dbReference type="Proteomes" id="UP000314294"/>
    </source>
</evidence>
<comment type="caution">
    <text evidence="1">The sequence shown here is derived from an EMBL/GenBank/DDBJ whole genome shotgun (WGS) entry which is preliminary data.</text>
</comment>
<gene>
    <name evidence="1" type="ORF">EYF80_022551</name>
</gene>
<organism evidence="1 2">
    <name type="scientific">Liparis tanakae</name>
    <name type="common">Tanaka's snailfish</name>
    <dbReference type="NCBI Taxonomy" id="230148"/>
    <lineage>
        <taxon>Eukaryota</taxon>
        <taxon>Metazoa</taxon>
        <taxon>Chordata</taxon>
        <taxon>Craniata</taxon>
        <taxon>Vertebrata</taxon>
        <taxon>Euteleostomi</taxon>
        <taxon>Actinopterygii</taxon>
        <taxon>Neopterygii</taxon>
        <taxon>Teleostei</taxon>
        <taxon>Neoteleostei</taxon>
        <taxon>Acanthomorphata</taxon>
        <taxon>Eupercaria</taxon>
        <taxon>Perciformes</taxon>
        <taxon>Cottioidei</taxon>
        <taxon>Cottales</taxon>
        <taxon>Liparidae</taxon>
        <taxon>Liparis</taxon>
    </lineage>
</organism>
<keyword evidence="2" id="KW-1185">Reference proteome</keyword>
<accession>A0A4Z2HQB9</accession>
<proteinExistence type="predicted"/>
<name>A0A4Z2HQB9_9TELE</name>
<dbReference type="Proteomes" id="UP000314294">
    <property type="component" value="Unassembled WGS sequence"/>
</dbReference>